<dbReference type="Proteomes" id="UP001345013">
    <property type="component" value="Unassembled WGS sequence"/>
</dbReference>
<organism evidence="9 10">
    <name type="scientific">Lithohypha guttulata</name>
    <dbReference type="NCBI Taxonomy" id="1690604"/>
    <lineage>
        <taxon>Eukaryota</taxon>
        <taxon>Fungi</taxon>
        <taxon>Dikarya</taxon>
        <taxon>Ascomycota</taxon>
        <taxon>Pezizomycotina</taxon>
        <taxon>Eurotiomycetes</taxon>
        <taxon>Chaetothyriomycetidae</taxon>
        <taxon>Chaetothyriales</taxon>
        <taxon>Trichomeriaceae</taxon>
        <taxon>Lithohypha</taxon>
    </lineage>
</organism>
<dbReference type="InterPro" id="IPR036259">
    <property type="entry name" value="MFS_trans_sf"/>
</dbReference>
<feature type="transmembrane region" description="Helical" evidence="7">
    <location>
        <begin position="342"/>
        <end position="362"/>
    </location>
</feature>
<dbReference type="Gene3D" id="1.20.1720.10">
    <property type="entry name" value="Multidrug resistance protein D"/>
    <property type="match status" value="1"/>
</dbReference>
<comment type="caution">
    <text evidence="9">The sequence shown here is derived from an EMBL/GenBank/DDBJ whole genome shotgun (WGS) entry which is preliminary data.</text>
</comment>
<dbReference type="PANTHER" id="PTHR42718">
    <property type="entry name" value="MAJOR FACILITATOR SUPERFAMILY MULTIDRUG TRANSPORTER MFSC"/>
    <property type="match status" value="1"/>
</dbReference>
<feature type="transmembrane region" description="Helical" evidence="7">
    <location>
        <begin position="508"/>
        <end position="526"/>
    </location>
</feature>
<feature type="transmembrane region" description="Helical" evidence="7">
    <location>
        <begin position="538"/>
        <end position="561"/>
    </location>
</feature>
<feature type="transmembrane region" description="Helical" evidence="7">
    <location>
        <begin position="286"/>
        <end position="306"/>
    </location>
</feature>
<feature type="transmembrane region" description="Helical" evidence="7">
    <location>
        <begin position="405"/>
        <end position="424"/>
    </location>
</feature>
<feature type="region of interest" description="Disordered" evidence="6">
    <location>
        <begin position="118"/>
        <end position="156"/>
    </location>
</feature>
<dbReference type="PROSITE" id="PS50850">
    <property type="entry name" value="MFS"/>
    <property type="match status" value="1"/>
</dbReference>
<feature type="transmembrane region" description="Helical" evidence="7">
    <location>
        <begin position="612"/>
        <end position="631"/>
    </location>
</feature>
<feature type="transmembrane region" description="Helical" evidence="7">
    <location>
        <begin position="582"/>
        <end position="600"/>
    </location>
</feature>
<dbReference type="Gene3D" id="1.20.1250.20">
    <property type="entry name" value="MFS general substrate transporter like domains"/>
    <property type="match status" value="1"/>
</dbReference>
<evidence type="ECO:0000256" key="6">
    <source>
        <dbReference type="SAM" id="MobiDB-lite"/>
    </source>
</evidence>
<feature type="domain" description="Major facilitator superfamily (MFS) profile" evidence="8">
    <location>
        <begin position="188"/>
        <end position="636"/>
    </location>
</feature>
<evidence type="ECO:0000256" key="7">
    <source>
        <dbReference type="SAM" id="Phobius"/>
    </source>
</evidence>
<feature type="transmembrane region" description="Helical" evidence="7">
    <location>
        <begin position="224"/>
        <end position="246"/>
    </location>
</feature>
<dbReference type="InterPro" id="IPR011701">
    <property type="entry name" value="MFS"/>
</dbReference>
<gene>
    <name evidence="9" type="ORF">LTR24_006632</name>
</gene>
<evidence type="ECO:0000313" key="10">
    <source>
        <dbReference type="Proteomes" id="UP001345013"/>
    </source>
</evidence>
<accession>A0ABR0K5Q5</accession>
<dbReference type="PROSITE" id="PS00216">
    <property type="entry name" value="SUGAR_TRANSPORT_1"/>
    <property type="match status" value="1"/>
</dbReference>
<keyword evidence="4 7" id="KW-1133">Transmembrane helix</keyword>
<feature type="transmembrane region" description="Helical" evidence="7">
    <location>
        <begin position="374"/>
        <end position="393"/>
    </location>
</feature>
<evidence type="ECO:0000256" key="1">
    <source>
        <dbReference type="ARBA" id="ARBA00004141"/>
    </source>
</evidence>
<keyword evidence="2" id="KW-0813">Transport</keyword>
<dbReference type="Pfam" id="PF07690">
    <property type="entry name" value="MFS_1"/>
    <property type="match status" value="1"/>
</dbReference>
<evidence type="ECO:0000256" key="4">
    <source>
        <dbReference type="ARBA" id="ARBA00022989"/>
    </source>
</evidence>
<reference evidence="9 10" key="1">
    <citation type="submission" date="2023-08" db="EMBL/GenBank/DDBJ databases">
        <title>Black Yeasts Isolated from many extreme environments.</title>
        <authorList>
            <person name="Coleine C."/>
            <person name="Stajich J.E."/>
            <person name="Selbmann L."/>
        </authorList>
    </citation>
    <scope>NUCLEOTIDE SEQUENCE [LARGE SCALE GENOMIC DNA]</scope>
    <source>
        <strain evidence="9 10">CCFEE 5885</strain>
    </source>
</reference>
<protein>
    <recommendedName>
        <fullName evidence="8">Major facilitator superfamily (MFS) profile domain-containing protein</fullName>
    </recommendedName>
</protein>
<evidence type="ECO:0000256" key="2">
    <source>
        <dbReference type="ARBA" id="ARBA00022448"/>
    </source>
</evidence>
<name>A0ABR0K5Q5_9EURO</name>
<sequence length="646" mass="68935">MAARELSRDEGVVLEHTTTLEKTPSFVNLAHVQSAGSTRTSVSRRRTSNLPAPDIGPRGRSSSIQPSARDDIDDDALLSLTKSVSRISGHNAAYHESQRGRTLPSWPQAAKTGGFDVIREMPTPYDTPYASRRPSPSRIDTISRPASPPNIHTSDIESLDYGSTDDDETDALAYPDVGTISSWRGATILACVCGAQLMDNVFMTGVNISLPTIQKEFNVDSSELQWLISAYTLTFGGFLLLSGVLADRYGRKQVFCGGMIFLSIWTLANGFATSFIQMAIFRALQGIGAAATVPSSVGIISSFFVAKDRSRGLSLFGAAGAVGFCVGLILGGFLTASVGWRYLFYLSVIITGAIPIVGWFILPSDRIHGQEKPKLDFVGVGLSTSGLILLSFVLSSGGEYGWSKAFIIVLLIASVALIASFAYVEKKVSNPIMPLSLWKLKNFAALWISGFTMYGSYQTIIYYTTLIAQEVQHLSASQTAIRFLPMGATGFCVSMLMGTLVDRINIKLLLLLGMLLSTVAPISAATMSPSDMSFWTHILPATILGVAGVTIGYCTITVVLLSSVPVNVKSLCAGMINTAYQLGSGVALALSTAIVQAVDVKRGHSVLRQYETGLWCCVGFGALSLVSAVGVRGARRAKGPGVVSVH</sequence>
<dbReference type="InterPro" id="IPR005829">
    <property type="entry name" value="Sugar_transporter_CS"/>
</dbReference>
<evidence type="ECO:0000259" key="8">
    <source>
        <dbReference type="PROSITE" id="PS50850"/>
    </source>
</evidence>
<comment type="subcellular location">
    <subcellularLocation>
        <location evidence="1">Membrane</location>
        <topology evidence="1">Multi-pass membrane protein</topology>
    </subcellularLocation>
</comment>
<evidence type="ECO:0000256" key="3">
    <source>
        <dbReference type="ARBA" id="ARBA00022692"/>
    </source>
</evidence>
<dbReference type="SUPFAM" id="SSF103473">
    <property type="entry name" value="MFS general substrate transporter"/>
    <property type="match status" value="2"/>
</dbReference>
<feature type="transmembrane region" description="Helical" evidence="7">
    <location>
        <begin position="258"/>
        <end position="280"/>
    </location>
</feature>
<feature type="transmembrane region" description="Helical" evidence="7">
    <location>
        <begin position="313"/>
        <end position="336"/>
    </location>
</feature>
<dbReference type="InterPro" id="IPR020846">
    <property type="entry name" value="MFS_dom"/>
</dbReference>
<keyword evidence="3 7" id="KW-0812">Transmembrane</keyword>
<keyword evidence="5 7" id="KW-0472">Membrane</keyword>
<evidence type="ECO:0000313" key="9">
    <source>
        <dbReference type="EMBL" id="KAK5087515.1"/>
    </source>
</evidence>
<keyword evidence="10" id="KW-1185">Reference proteome</keyword>
<evidence type="ECO:0000256" key="5">
    <source>
        <dbReference type="ARBA" id="ARBA00023136"/>
    </source>
</evidence>
<feature type="transmembrane region" description="Helical" evidence="7">
    <location>
        <begin position="483"/>
        <end position="501"/>
    </location>
</feature>
<feature type="transmembrane region" description="Helical" evidence="7">
    <location>
        <begin position="444"/>
        <end position="463"/>
    </location>
</feature>
<proteinExistence type="predicted"/>
<dbReference type="PANTHER" id="PTHR42718:SF9">
    <property type="entry name" value="MAJOR FACILITATOR SUPERFAMILY MULTIDRUG TRANSPORTER MFSC"/>
    <property type="match status" value="1"/>
</dbReference>
<dbReference type="EMBL" id="JAVRRG010000088">
    <property type="protein sequence ID" value="KAK5087515.1"/>
    <property type="molecule type" value="Genomic_DNA"/>
</dbReference>
<feature type="region of interest" description="Disordered" evidence="6">
    <location>
        <begin position="33"/>
        <end position="70"/>
    </location>
</feature>